<organism evidence="1 2">
    <name type="scientific">Naganishia onofrii</name>
    <dbReference type="NCBI Taxonomy" id="1851511"/>
    <lineage>
        <taxon>Eukaryota</taxon>
        <taxon>Fungi</taxon>
        <taxon>Dikarya</taxon>
        <taxon>Basidiomycota</taxon>
        <taxon>Agaricomycotina</taxon>
        <taxon>Tremellomycetes</taxon>
        <taxon>Filobasidiales</taxon>
        <taxon>Filobasidiaceae</taxon>
        <taxon>Naganishia</taxon>
    </lineage>
</organism>
<comment type="caution">
    <text evidence="1">The sequence shown here is derived from an EMBL/GenBank/DDBJ whole genome shotgun (WGS) entry which is preliminary data.</text>
</comment>
<dbReference type="Proteomes" id="UP001234202">
    <property type="component" value="Unassembled WGS sequence"/>
</dbReference>
<evidence type="ECO:0000313" key="1">
    <source>
        <dbReference type="EMBL" id="KAJ9126964.1"/>
    </source>
</evidence>
<evidence type="ECO:0000313" key="2">
    <source>
        <dbReference type="Proteomes" id="UP001234202"/>
    </source>
</evidence>
<reference evidence="1" key="1">
    <citation type="submission" date="2023-04" db="EMBL/GenBank/DDBJ databases">
        <title>Draft Genome sequencing of Naganishia species isolated from polar environments using Oxford Nanopore Technology.</title>
        <authorList>
            <person name="Leo P."/>
            <person name="Venkateswaran K."/>
        </authorList>
    </citation>
    <scope>NUCLEOTIDE SEQUENCE</scope>
    <source>
        <strain evidence="1">DBVPG 5303</strain>
    </source>
</reference>
<protein>
    <submittedName>
        <fullName evidence="1">Uncharacterized protein</fullName>
    </submittedName>
</protein>
<sequence>MQLTHLVSLLVVLSTTTTTVTAAPSPKRQLAARTTGEINARHPFNPYHAANRFAATAENKKRASNHGRDAKPERKEKRTVKKKRAGCVARSSSSSSSGTFSATPSATDYYVASASPSSSSWVDPSSTVESVSESASATGLYVQNAAVNTNYSASSSATRTNGHYRHSSSSAAEPTAASSSSAEESEITVSTSTSTPAPAWTSTSTSAAAPSTTSASSGTDWKTGGHATYYYQNGNAGACGVYHSDSDKIIAINGGGYWSNYESGGVSPYCGKWITIKATDGSGRSTQAMVADVCPTCTGSTNSLDLSVAAFEDLGTLSQGQIDIEWSFNN</sequence>
<proteinExistence type="predicted"/>
<accession>A0ACC2XU13</accession>
<gene>
    <name evidence="1" type="ORF">QFC24_001195</name>
</gene>
<name>A0ACC2XU13_9TREE</name>
<dbReference type="EMBL" id="JASBWV010000003">
    <property type="protein sequence ID" value="KAJ9126964.1"/>
    <property type="molecule type" value="Genomic_DNA"/>
</dbReference>
<keyword evidence="2" id="KW-1185">Reference proteome</keyword>